<evidence type="ECO:0008006" key="3">
    <source>
        <dbReference type="Google" id="ProtNLM"/>
    </source>
</evidence>
<evidence type="ECO:0000313" key="2">
    <source>
        <dbReference type="Proteomes" id="UP000478417"/>
    </source>
</evidence>
<dbReference type="RefSeq" id="WP_163966336.1">
    <property type="nucleotide sequence ID" value="NZ_JAAGNX010000003.1"/>
</dbReference>
<gene>
    <name evidence="1" type="ORF">G0Q06_11965</name>
</gene>
<dbReference type="EMBL" id="JAAGNX010000003">
    <property type="protein sequence ID" value="NDV63171.1"/>
    <property type="molecule type" value="Genomic_DNA"/>
</dbReference>
<dbReference type="Proteomes" id="UP000478417">
    <property type="component" value="Unassembled WGS sequence"/>
</dbReference>
<sequence length="268" mass="30690">MRDLRQFWSARRIGENRVSLARLGPLKLWVSRNDQEWAYACEYGDLSDVQDIAQVPFDVIPEGMEWTKTVFASAPREVRFQPTVPDRPLVVKPEHPVVIPVGELGLFFVLMPVFISIRVEDKGKEIELGIVPSRQLSDTWFGHPTVGEFCYSLPFAAERDFSVLNPYPHHVVCPIQIKNRSDESLVFEKLCFRPNYVSLYCGNRHLWSSKVGIKHDGNFKGTNIRYEGLQPEMEDDALKVASAVKQTDKGLHRLTFHSGFKNDFIIGR</sequence>
<name>A0A6B2M2C9_9BACT</name>
<dbReference type="Pfam" id="PF04254">
    <property type="entry name" value="DUF432"/>
    <property type="match status" value="1"/>
</dbReference>
<evidence type="ECO:0000313" key="1">
    <source>
        <dbReference type="EMBL" id="NDV63171.1"/>
    </source>
</evidence>
<comment type="caution">
    <text evidence="1">The sequence shown here is derived from an EMBL/GenBank/DDBJ whole genome shotgun (WGS) entry which is preliminary data.</text>
</comment>
<proteinExistence type="predicted"/>
<dbReference type="AlphaFoldDB" id="A0A6B2M2C9"/>
<accession>A0A6B2M2C9</accession>
<dbReference type="InterPro" id="IPR007366">
    <property type="entry name" value="DUF432"/>
</dbReference>
<reference evidence="1 2" key="1">
    <citation type="submission" date="2020-02" db="EMBL/GenBank/DDBJ databases">
        <title>Albibacoteraceae fam. nov., the first described family within the subdivision 4 Verrucomicrobia.</title>
        <authorList>
            <person name="Xi F."/>
        </authorList>
    </citation>
    <scope>NUCLEOTIDE SEQUENCE [LARGE SCALE GENOMIC DNA]</scope>
    <source>
        <strain evidence="1 2">CK1056</strain>
    </source>
</reference>
<keyword evidence="2" id="KW-1185">Reference proteome</keyword>
<organism evidence="1 2">
    <name type="scientific">Oceanipulchritudo coccoides</name>
    <dbReference type="NCBI Taxonomy" id="2706888"/>
    <lineage>
        <taxon>Bacteria</taxon>
        <taxon>Pseudomonadati</taxon>
        <taxon>Verrucomicrobiota</taxon>
        <taxon>Opitutia</taxon>
        <taxon>Puniceicoccales</taxon>
        <taxon>Oceanipulchritudinaceae</taxon>
        <taxon>Oceanipulchritudo</taxon>
    </lineage>
</organism>
<protein>
    <recommendedName>
        <fullName evidence="3">DUF432 domain-containing protein</fullName>
    </recommendedName>
</protein>